<organism evidence="2 3">
    <name type="scientific">Blepharisma stoltei</name>
    <dbReference type="NCBI Taxonomy" id="1481888"/>
    <lineage>
        <taxon>Eukaryota</taxon>
        <taxon>Sar</taxon>
        <taxon>Alveolata</taxon>
        <taxon>Ciliophora</taxon>
        <taxon>Postciliodesmatophora</taxon>
        <taxon>Heterotrichea</taxon>
        <taxon>Heterotrichida</taxon>
        <taxon>Blepharismidae</taxon>
        <taxon>Blepharisma</taxon>
    </lineage>
</organism>
<keyword evidence="3" id="KW-1185">Reference proteome</keyword>
<feature type="compositionally biased region" description="Basic and acidic residues" evidence="1">
    <location>
        <begin position="494"/>
        <end position="525"/>
    </location>
</feature>
<feature type="compositionally biased region" description="Acidic residues" evidence="1">
    <location>
        <begin position="533"/>
        <end position="544"/>
    </location>
</feature>
<name>A0AAU9IBK3_9CILI</name>
<feature type="region of interest" description="Disordered" evidence="1">
    <location>
        <begin position="457"/>
        <end position="628"/>
    </location>
</feature>
<reference evidence="2" key="1">
    <citation type="submission" date="2021-09" db="EMBL/GenBank/DDBJ databases">
        <authorList>
            <consortium name="AG Swart"/>
            <person name="Singh M."/>
            <person name="Singh A."/>
            <person name="Seah K."/>
            <person name="Emmerich C."/>
        </authorList>
    </citation>
    <scope>NUCLEOTIDE SEQUENCE</scope>
    <source>
        <strain evidence="2">ATCC30299</strain>
    </source>
</reference>
<dbReference type="EMBL" id="CAJZBQ010000002">
    <property type="protein sequence ID" value="CAG9310766.1"/>
    <property type="molecule type" value="Genomic_DNA"/>
</dbReference>
<dbReference type="Proteomes" id="UP001162131">
    <property type="component" value="Unassembled WGS sequence"/>
</dbReference>
<feature type="compositionally biased region" description="Acidic residues" evidence="1">
    <location>
        <begin position="554"/>
        <end position="565"/>
    </location>
</feature>
<proteinExistence type="predicted"/>
<feature type="compositionally biased region" description="Acidic residues" evidence="1">
    <location>
        <begin position="469"/>
        <end position="479"/>
    </location>
</feature>
<protein>
    <submittedName>
        <fullName evidence="2">Uncharacterized protein</fullName>
    </submittedName>
</protein>
<sequence length="764" mass="90054">MLRAIFILKRSSSSFTQQTLESLGTKLKPQAVKIDIPPVDSSKKKKKIKLADNEYIPPYRDESREYFASIKPNEIKLPEVLVPVEKEWNTARQYLESRTKELNKYADKMLEPGPRGLHWEEIENHGEHMSSNEIRSWIRQHKSQLSLERTIGSYDGEEEITRGGRGTYLSDEINGDVFANQYFKLAEIYDPKIDLRKYPGSILGPNMEDDPSYWAEWYVKNQPRPLQYFEQFGLMGGIYLKEQIGKFYTHPEILKTFMTTHYKPYEYIMNHPEETFIVKPSSPDSITAISVLEDEEYLPVPKELPMNYIDITRALERWNVYPAMETSLKLKKRFDRGEKFPTPNKPWKPVSYSSCLNYYEMLPRYYREHRLVVSVALILDRCRPLMSRKNKEIFLNKLCNFLTPRDETKYKFLQEYFIKKETLNLDNPQVDYDPAWDSDTEEFKKSLIEEWESRFYDTDEDRDSALPEGPEEEEEEAEESKETKAATPAATTTAKKDEKKKFPAKDKQNRVKKSKIAETAKKEEAASAPQGGGEEEEEDEDYEYVDTRDYGPGSEEDEDEEGDPWDEPRKSKKKKAKEAKVTKKPKEETKRSVSGEPEEPKKKKKFADEESEVSASEEDEFGENEEMRWRKDIDVTKLTSIERENMVDYSGDKQVVKDPNELKPLPRKQKEMEKIQSMSKEERELMSMLGETITEKRHKFETYDWEIPDYGVNWFERNHENPDGVIPSVITYYDNKDGYWDEWIKEKHERIGLPHMTRRCFLKH</sequence>
<comment type="caution">
    <text evidence="2">The sequence shown here is derived from an EMBL/GenBank/DDBJ whole genome shotgun (WGS) entry which is preliminary data.</text>
</comment>
<feature type="compositionally biased region" description="Acidic residues" evidence="1">
    <location>
        <begin position="609"/>
        <end position="624"/>
    </location>
</feature>
<dbReference type="AlphaFoldDB" id="A0AAU9IBK3"/>
<evidence type="ECO:0000256" key="1">
    <source>
        <dbReference type="SAM" id="MobiDB-lite"/>
    </source>
</evidence>
<evidence type="ECO:0000313" key="3">
    <source>
        <dbReference type="Proteomes" id="UP001162131"/>
    </source>
</evidence>
<gene>
    <name evidence="2" type="ORF">BSTOLATCC_MIC1606</name>
</gene>
<evidence type="ECO:0000313" key="2">
    <source>
        <dbReference type="EMBL" id="CAG9310766.1"/>
    </source>
</evidence>
<accession>A0AAU9IBK3</accession>
<feature type="compositionally biased region" description="Basic and acidic residues" evidence="1">
    <location>
        <begin position="578"/>
        <end position="601"/>
    </location>
</feature>